<keyword evidence="5" id="KW-1185">Reference proteome</keyword>
<dbReference type="PANTHER" id="PTHR37464">
    <property type="entry name" value="BLL2463 PROTEIN"/>
    <property type="match status" value="1"/>
</dbReference>
<evidence type="ECO:0000256" key="1">
    <source>
        <dbReference type="SAM" id="Phobius"/>
    </source>
</evidence>
<reference evidence="5" key="1">
    <citation type="journal article" date="2019" name="Int. J. Syst. Evol. Microbiol.">
        <title>The Global Catalogue of Microorganisms (GCM) 10K type strain sequencing project: providing services to taxonomists for standard genome sequencing and annotation.</title>
        <authorList>
            <consortium name="The Broad Institute Genomics Platform"/>
            <consortium name="The Broad Institute Genome Sequencing Center for Infectious Disease"/>
            <person name="Wu L."/>
            <person name="Ma J."/>
        </authorList>
    </citation>
    <scope>NUCLEOTIDE SEQUENCE [LARGE SCALE GENOMIC DNA]</scope>
    <source>
        <strain evidence="5">KCTC 23707</strain>
    </source>
</reference>
<dbReference type="PANTHER" id="PTHR37464:SF1">
    <property type="entry name" value="BLL2463 PROTEIN"/>
    <property type="match status" value="1"/>
</dbReference>
<dbReference type="NCBIfam" id="TIGR02226">
    <property type="entry name" value="two_anch"/>
    <property type="match status" value="1"/>
</dbReference>
<dbReference type="CDD" id="cd03143">
    <property type="entry name" value="A4_beta-galactosidase_middle_domain"/>
    <property type="match status" value="1"/>
</dbReference>
<proteinExistence type="predicted"/>
<dbReference type="Proteomes" id="UP001597373">
    <property type="component" value="Unassembled WGS sequence"/>
</dbReference>
<feature type="transmembrane region" description="Helical" evidence="1">
    <location>
        <begin position="628"/>
        <end position="647"/>
    </location>
</feature>
<dbReference type="Gene3D" id="3.40.50.12140">
    <property type="entry name" value="Domain of unknown function DUF4159"/>
    <property type="match status" value="1"/>
</dbReference>
<comment type="caution">
    <text evidence="4">The sequence shown here is derived from an EMBL/GenBank/DDBJ whole genome shotgun (WGS) entry which is preliminary data.</text>
</comment>
<gene>
    <name evidence="4" type="ORF">ACFSMZ_10765</name>
</gene>
<accession>A0ABW5DGK3</accession>
<keyword evidence="1" id="KW-0812">Transmembrane</keyword>
<name>A0ABW5DGK3_9HYPH</name>
<dbReference type="RefSeq" id="WP_345099104.1">
    <property type="nucleotide sequence ID" value="NZ_BAABGS010000021.1"/>
</dbReference>
<dbReference type="Pfam" id="PF07584">
    <property type="entry name" value="BatA"/>
    <property type="match status" value="1"/>
</dbReference>
<feature type="transmembrane region" description="Helical" evidence="1">
    <location>
        <begin position="60"/>
        <end position="78"/>
    </location>
</feature>
<dbReference type="SUPFAM" id="SSF52317">
    <property type="entry name" value="Class I glutamine amidotransferase-like"/>
    <property type="match status" value="1"/>
</dbReference>
<dbReference type="EMBL" id="JBHUIR010000038">
    <property type="protein sequence ID" value="MFD2260242.1"/>
    <property type="molecule type" value="Genomic_DNA"/>
</dbReference>
<evidence type="ECO:0000259" key="3">
    <source>
        <dbReference type="Pfam" id="PF13709"/>
    </source>
</evidence>
<organism evidence="4 5">
    <name type="scientific">Chelativorans composti</name>
    <dbReference type="NCBI Taxonomy" id="768533"/>
    <lineage>
        <taxon>Bacteria</taxon>
        <taxon>Pseudomonadati</taxon>
        <taxon>Pseudomonadota</taxon>
        <taxon>Alphaproteobacteria</taxon>
        <taxon>Hyphomicrobiales</taxon>
        <taxon>Phyllobacteriaceae</taxon>
        <taxon>Chelativorans</taxon>
    </lineage>
</organism>
<feature type="transmembrane region" description="Helical" evidence="1">
    <location>
        <begin position="659"/>
        <end position="679"/>
    </location>
</feature>
<protein>
    <submittedName>
        <fullName evidence="4">DUF4159 domain-containing protein</fullName>
    </submittedName>
</protein>
<feature type="domain" description="Aerotolerance regulator N-terminal" evidence="2">
    <location>
        <begin position="6"/>
        <end position="80"/>
    </location>
</feature>
<feature type="transmembrane region" description="Helical" evidence="1">
    <location>
        <begin position="6"/>
        <end position="27"/>
    </location>
</feature>
<dbReference type="InterPro" id="IPR029062">
    <property type="entry name" value="Class_I_gatase-like"/>
</dbReference>
<dbReference type="InterPro" id="IPR025297">
    <property type="entry name" value="DUF4159"/>
</dbReference>
<keyword evidence="1" id="KW-0472">Membrane</keyword>
<evidence type="ECO:0000313" key="5">
    <source>
        <dbReference type="Proteomes" id="UP001597373"/>
    </source>
</evidence>
<dbReference type="Gene3D" id="3.40.50.880">
    <property type="match status" value="1"/>
</dbReference>
<dbReference type="Pfam" id="PF13709">
    <property type="entry name" value="DUF4159"/>
    <property type="match status" value="1"/>
</dbReference>
<dbReference type="InterPro" id="IPR024163">
    <property type="entry name" value="Aerotolerance_reg_N"/>
</dbReference>
<evidence type="ECO:0000313" key="4">
    <source>
        <dbReference type="EMBL" id="MFD2260242.1"/>
    </source>
</evidence>
<keyword evidence="1" id="KW-1133">Transmembrane helix</keyword>
<feature type="domain" description="DUF4159" evidence="3">
    <location>
        <begin position="707"/>
        <end position="925"/>
    </location>
</feature>
<evidence type="ECO:0000259" key="2">
    <source>
        <dbReference type="Pfam" id="PF07584"/>
    </source>
</evidence>
<sequence length="945" mass="101709">MSFLPLSFASPMILWGLLALPVIWWLLRMTPPRPQEEVFPPLRILARVLRPEETPNKSPWWLTLLRLLLAALVILALADPVLNPRERTSVQGRALAIVLDNSWSSAPDWDRRVATAARLIEDARAGDTPVILALTAERPGQEIGPFDAATALDRLNAAEPQPLPPDRPAVFGRVAGALDETPGATLALLTDGLAAAGDEQAFDELLWADLAEVLWFDPGTPDLFTIVDSSNEPERFVLRALRPAGQDMPVRATAVALDMQGRRLAETPASFGPGDVSVLAEMRMPFELRNDFASIVIEGQNHAGAVHLLDENARRRRIGLLSQAEADQAQPLLSPLYYIRRALAPFADLLEPSNPDLTKALPELLEQQPAMIVMADVGTLVPSVHEQLEEWVRKGGTLVRFAGPRLAAAEGDDVLLPVRLRTGERSLGGALSWSEPQPVTEFPPNGPFSDLTPPREVTVTRQVLAEPSVDIADRTWASLADGTPLVTGAELGEGRVVLFHVTPEATWSNLPISGSFVEMLRRLVQISRNQGAAAASRNNGGSLPPYRMISATGALVPPGQDAEPLAPGRDVPVTRANPPGLYGSEEGFVAHNLLKPDAALEPIRVPEAPVPVTRAAYAFDTARPLKGMLMAAALGLLALDTLAMLWLGGAGRRFRLSRARGTGAAAALVAAVLAASLVAPSDGLAQSAQPPQEVSDAEAIDAISKTRIAYVVTGVSSTDAITRAGIEGLNRFLADKTAFVPGDPAPVDIATDELSFYPLIYWPIDVNAPIPSEEAITRIDAYMQQGGTVLFDTRDEFSAGFGSGDAVTPETRRLREILSGLNVPALEPVPEDHVLTKAFYILNEFPGRYRGGELWVEASVNAQSRVDRPVRTGDGVTPIMITSNDLAGAWAIDDNGQPLLPTVPSDPMQRVYAFRAGVNIMMYMLTGNYKSDQVHVPALLERLGQ</sequence>
<dbReference type="InterPro" id="IPR011933">
    <property type="entry name" value="Double_TM_dom"/>
</dbReference>